<accession>A0A1B2ADC0</accession>
<dbReference type="EMBL" id="CP016591">
    <property type="protein sequence ID" value="ANY20152.1"/>
    <property type="molecule type" value="Genomic_DNA"/>
</dbReference>
<dbReference type="RefSeq" id="WP_067678368.1">
    <property type="nucleotide sequence ID" value="NZ_CP016591.1"/>
</dbReference>
<protein>
    <submittedName>
        <fullName evidence="2">Uncharacterized protein</fullName>
    </submittedName>
</protein>
<feature type="transmembrane region" description="Helical" evidence="1">
    <location>
        <begin position="60"/>
        <end position="81"/>
    </location>
</feature>
<evidence type="ECO:0000313" key="2">
    <source>
        <dbReference type="EMBL" id="ANY20152.1"/>
    </source>
</evidence>
<proteinExistence type="predicted"/>
<feature type="transmembrane region" description="Helical" evidence="1">
    <location>
        <begin position="36"/>
        <end position="54"/>
    </location>
</feature>
<keyword evidence="1" id="KW-0472">Membrane</keyword>
<gene>
    <name evidence="2" type="ORF">A6F68_01639</name>
</gene>
<dbReference type="KEGG" id="ado:A6F68_01639"/>
<keyword evidence="1" id="KW-0812">Transmembrane</keyword>
<dbReference type="OrthoDB" id="7391283at2"/>
<name>A0A1B2ADC0_9SPHN</name>
<organism evidence="2 3">
    <name type="scientific">Tsuneonella dongtanensis</name>
    <dbReference type="NCBI Taxonomy" id="692370"/>
    <lineage>
        <taxon>Bacteria</taxon>
        <taxon>Pseudomonadati</taxon>
        <taxon>Pseudomonadota</taxon>
        <taxon>Alphaproteobacteria</taxon>
        <taxon>Sphingomonadales</taxon>
        <taxon>Erythrobacteraceae</taxon>
        <taxon>Tsuneonella</taxon>
    </lineage>
</organism>
<keyword evidence="3" id="KW-1185">Reference proteome</keyword>
<feature type="transmembrane region" description="Helical" evidence="1">
    <location>
        <begin position="119"/>
        <end position="139"/>
    </location>
</feature>
<dbReference type="Proteomes" id="UP000092932">
    <property type="component" value="Chromosome"/>
</dbReference>
<dbReference type="AlphaFoldDB" id="A0A1B2ADC0"/>
<sequence length="140" mass="15276">MSRHLTREIVAEAATVRTELLHPVTVDRTFELPRGLYLSTVGLYLGFLAVMAFGMGSPELIIPMVIFAFFIVAGFAIPAIWTRMRPNNPAGPLDWNRFRSKGVMTATGRLSAGEATAQMLVLPVLIFAWGIVCVTIAALV</sequence>
<evidence type="ECO:0000256" key="1">
    <source>
        <dbReference type="SAM" id="Phobius"/>
    </source>
</evidence>
<evidence type="ECO:0000313" key="3">
    <source>
        <dbReference type="Proteomes" id="UP000092932"/>
    </source>
</evidence>
<reference evidence="2 3" key="1">
    <citation type="submission" date="2016-07" db="EMBL/GenBank/DDBJ databases">
        <title>Complete genome sequence of Altererythrobacter dongtanensis KCTC 22672, a type strain with esterase isolated from tidal flat.</title>
        <authorList>
            <person name="Cheng H."/>
            <person name="Wu Y.-H."/>
            <person name="Zhou P."/>
            <person name="Huo Y.-Y."/>
            <person name="Wang C.-S."/>
            <person name="Xu X.-W."/>
        </authorList>
    </citation>
    <scope>NUCLEOTIDE SEQUENCE [LARGE SCALE GENOMIC DNA]</scope>
    <source>
        <strain evidence="2 3">KCTC 22672</strain>
    </source>
</reference>
<keyword evidence="1" id="KW-1133">Transmembrane helix</keyword>